<protein>
    <recommendedName>
        <fullName evidence="7">Acyl-CoA thioesterase 2</fullName>
        <ecNumber evidence="5">3.1.2.20</ecNumber>
    </recommendedName>
    <alternativeName>
        <fullName evidence="8">Thioesterase II</fullName>
    </alternativeName>
</protein>
<dbReference type="AlphaFoldDB" id="A0YHJ0"/>
<sequence length="280" mass="31813">MVDLKHLLSVLNLEELDTGLFRGQILMPDRPHVYGGQVLAQALEAATRTVPEQRRVHSMHAYFLRPGDHQQPIIYDVEAIRDGGSFTTRRVVAKQHGKAIFISSMSFKAFEKGFEHQADMPDVPQPESLESDLEYWKRIDPRHFRQRMLAIETRSINRIDPFSLEASEPVNGLWFKPSGPIPSGSTMNEVLIAFASDLSFMGTSFRPHPINFQTKGLQAASIDHTIWFHTEITTNDWLYYHMDSPRASNATGFNRGSIYTRDGILIASTAQEGLMRVRQD</sequence>
<comment type="catalytic activity">
    <reaction evidence="6">
        <text>a fatty acyl-CoA + H2O = a fatty acid + CoA + H(+)</text>
        <dbReference type="Rhea" id="RHEA:16781"/>
        <dbReference type="ChEBI" id="CHEBI:15377"/>
        <dbReference type="ChEBI" id="CHEBI:15378"/>
        <dbReference type="ChEBI" id="CHEBI:28868"/>
        <dbReference type="ChEBI" id="CHEBI:57287"/>
        <dbReference type="ChEBI" id="CHEBI:77636"/>
        <dbReference type="EC" id="3.1.2.20"/>
    </reaction>
    <physiologicalReaction direction="left-to-right" evidence="6">
        <dbReference type="Rhea" id="RHEA:16782"/>
    </physiologicalReaction>
</comment>
<evidence type="ECO:0000256" key="6">
    <source>
        <dbReference type="ARBA" id="ARBA00050943"/>
    </source>
</evidence>
<dbReference type="InterPro" id="IPR003703">
    <property type="entry name" value="Acyl_CoA_thio"/>
</dbReference>
<dbReference type="SUPFAM" id="SSF54637">
    <property type="entry name" value="Thioesterase/thiol ester dehydrase-isomerase"/>
    <property type="match status" value="2"/>
</dbReference>
<evidence type="ECO:0000259" key="9">
    <source>
        <dbReference type="Pfam" id="PF02551"/>
    </source>
</evidence>
<evidence type="ECO:0000256" key="2">
    <source>
        <dbReference type="ARBA" id="ARBA00011881"/>
    </source>
</evidence>
<dbReference type="GO" id="GO:0005829">
    <property type="term" value="C:cytosol"/>
    <property type="evidence" value="ECO:0007669"/>
    <property type="project" value="TreeGrafter"/>
</dbReference>
<evidence type="ECO:0000256" key="1">
    <source>
        <dbReference type="ARBA" id="ARBA00006538"/>
    </source>
</evidence>
<dbReference type="EMBL" id="AAVT01000017">
    <property type="protein sequence ID" value="EAW29721.1"/>
    <property type="molecule type" value="Genomic_DNA"/>
</dbReference>
<keyword evidence="12" id="KW-1185">Reference proteome</keyword>
<evidence type="ECO:0000313" key="11">
    <source>
        <dbReference type="EMBL" id="EAW29721.1"/>
    </source>
</evidence>
<dbReference type="InterPro" id="IPR042171">
    <property type="entry name" value="Acyl-CoA_hotdog"/>
</dbReference>
<comment type="caution">
    <text evidence="11">The sequence shown here is derived from an EMBL/GenBank/DDBJ whole genome shotgun (WGS) entry which is preliminary data.</text>
</comment>
<dbReference type="eggNOG" id="COG1946">
    <property type="taxonomic scope" value="Bacteria"/>
</dbReference>
<evidence type="ECO:0000259" key="10">
    <source>
        <dbReference type="Pfam" id="PF13622"/>
    </source>
</evidence>
<dbReference type="Proteomes" id="UP000004931">
    <property type="component" value="Unassembled WGS sequence"/>
</dbReference>
<organism evidence="11 12">
    <name type="scientific">marine gamma proteobacterium HTCC2143</name>
    <dbReference type="NCBI Taxonomy" id="247633"/>
    <lineage>
        <taxon>Bacteria</taxon>
        <taxon>Pseudomonadati</taxon>
        <taxon>Pseudomonadota</taxon>
        <taxon>Gammaproteobacteria</taxon>
        <taxon>Cellvibrionales</taxon>
        <taxon>Spongiibacteraceae</taxon>
        <taxon>BD1-7 clade</taxon>
    </lineage>
</organism>
<name>A0YHJ0_9GAMM</name>
<reference evidence="11 12" key="1">
    <citation type="journal article" date="2010" name="J. Bacteriol.">
        <title>Genome sequence of the oligotrophic marine Gammaproteobacterium HTCC2143, isolated from the Oregon Coast.</title>
        <authorList>
            <person name="Oh H.M."/>
            <person name="Kang I."/>
            <person name="Ferriera S."/>
            <person name="Giovannoni S.J."/>
            <person name="Cho J.C."/>
        </authorList>
    </citation>
    <scope>NUCLEOTIDE SEQUENCE [LARGE SCALE GENOMIC DNA]</scope>
    <source>
        <strain evidence="11 12">HTCC2143</strain>
    </source>
</reference>
<dbReference type="Pfam" id="PF13622">
    <property type="entry name" value="4HBT_3"/>
    <property type="match status" value="1"/>
</dbReference>
<keyword evidence="4" id="KW-0443">Lipid metabolism</keyword>
<dbReference type="CDD" id="cd03444">
    <property type="entry name" value="Thioesterase_II_repeat1"/>
    <property type="match status" value="1"/>
</dbReference>
<dbReference type="Pfam" id="PF02551">
    <property type="entry name" value="Acyl_CoA_thio"/>
    <property type="match status" value="1"/>
</dbReference>
<dbReference type="Gene3D" id="2.40.160.210">
    <property type="entry name" value="Acyl-CoA thioesterase, double hotdog domain"/>
    <property type="match status" value="1"/>
</dbReference>
<dbReference type="PANTHER" id="PTHR11066:SF34">
    <property type="entry name" value="ACYL-COENZYME A THIOESTERASE 8"/>
    <property type="match status" value="1"/>
</dbReference>
<evidence type="ECO:0000256" key="8">
    <source>
        <dbReference type="ARBA" id="ARBA00079653"/>
    </source>
</evidence>
<dbReference type="EC" id="3.1.2.20" evidence="5"/>
<feature type="domain" description="Acyl-CoA thioesterase-like N-terminal HotDog" evidence="10">
    <location>
        <begin position="32"/>
        <end position="107"/>
    </location>
</feature>
<dbReference type="InterPro" id="IPR025652">
    <property type="entry name" value="TesB_C"/>
</dbReference>
<evidence type="ECO:0000256" key="3">
    <source>
        <dbReference type="ARBA" id="ARBA00022801"/>
    </source>
</evidence>
<dbReference type="GO" id="GO:0006637">
    <property type="term" value="P:acyl-CoA metabolic process"/>
    <property type="evidence" value="ECO:0007669"/>
    <property type="project" value="InterPro"/>
</dbReference>
<evidence type="ECO:0000256" key="4">
    <source>
        <dbReference type="ARBA" id="ARBA00023098"/>
    </source>
</evidence>
<comment type="similarity">
    <text evidence="1">Belongs to the C/M/P thioester hydrolase family.</text>
</comment>
<accession>A0YHJ0</accession>
<evidence type="ECO:0000256" key="7">
    <source>
        <dbReference type="ARBA" id="ARBA00071120"/>
    </source>
</evidence>
<keyword evidence="3" id="KW-0378">Hydrolase</keyword>
<dbReference type="InterPro" id="IPR029069">
    <property type="entry name" value="HotDog_dom_sf"/>
</dbReference>
<proteinExistence type="inferred from homology"/>
<dbReference type="FunFam" id="2.40.160.210:FF:000001">
    <property type="entry name" value="Acyl-CoA thioesterase II"/>
    <property type="match status" value="1"/>
</dbReference>
<comment type="subunit">
    <text evidence="2">Homotetramer.</text>
</comment>
<dbReference type="CDD" id="cd03445">
    <property type="entry name" value="Thioesterase_II_repeat2"/>
    <property type="match status" value="1"/>
</dbReference>
<evidence type="ECO:0000313" key="12">
    <source>
        <dbReference type="Proteomes" id="UP000004931"/>
    </source>
</evidence>
<feature type="domain" description="Acyl-CoA thioesterase 2 C-terminal" evidence="9">
    <location>
        <begin position="171"/>
        <end position="274"/>
    </location>
</feature>
<evidence type="ECO:0000256" key="5">
    <source>
        <dbReference type="ARBA" id="ARBA00038894"/>
    </source>
</evidence>
<gene>
    <name evidence="11" type="ORF">GP2143_12316</name>
</gene>
<dbReference type="GO" id="GO:0047617">
    <property type="term" value="F:fatty acyl-CoA hydrolase activity"/>
    <property type="evidence" value="ECO:0007669"/>
    <property type="project" value="UniProtKB-EC"/>
</dbReference>
<dbReference type="OrthoDB" id="9781019at2"/>
<dbReference type="InterPro" id="IPR049449">
    <property type="entry name" value="TesB_ACOT8-like_N"/>
</dbReference>
<dbReference type="PANTHER" id="PTHR11066">
    <property type="entry name" value="ACYL-COA THIOESTERASE"/>
    <property type="match status" value="1"/>
</dbReference>
<dbReference type="GO" id="GO:0009062">
    <property type="term" value="P:fatty acid catabolic process"/>
    <property type="evidence" value="ECO:0007669"/>
    <property type="project" value="TreeGrafter"/>
</dbReference>